<proteinExistence type="predicted"/>
<evidence type="ECO:0000313" key="1">
    <source>
        <dbReference type="EMBL" id="TYL88739.1"/>
    </source>
</evidence>
<name>A0A5D3K9J7_9BRAD</name>
<keyword evidence="2" id="KW-1185">Reference proteome</keyword>
<organism evidence="1 2">
    <name type="scientific">Bradyrhizobium rifense</name>
    <dbReference type="NCBI Taxonomy" id="515499"/>
    <lineage>
        <taxon>Bacteria</taxon>
        <taxon>Pseudomonadati</taxon>
        <taxon>Pseudomonadota</taxon>
        <taxon>Alphaproteobacteria</taxon>
        <taxon>Hyphomicrobiales</taxon>
        <taxon>Nitrobacteraceae</taxon>
        <taxon>Bradyrhizobium</taxon>
    </lineage>
</organism>
<dbReference type="EMBL" id="VSSS01000065">
    <property type="protein sequence ID" value="TYL88739.1"/>
    <property type="molecule type" value="Genomic_DNA"/>
</dbReference>
<dbReference type="Proteomes" id="UP000324758">
    <property type="component" value="Unassembled WGS sequence"/>
</dbReference>
<reference evidence="1 2" key="1">
    <citation type="submission" date="2019-08" db="EMBL/GenBank/DDBJ databases">
        <title>Bradyrhizobium hipponensis sp. nov., a rhizobium isolated from a Lupinus angustifolius root nodule in Tunisia.</title>
        <authorList>
            <person name="Off K."/>
            <person name="Rejili M."/>
            <person name="Mars M."/>
            <person name="Brachmann A."/>
            <person name="Marin M."/>
        </authorList>
    </citation>
    <scope>NUCLEOTIDE SEQUENCE [LARGE SCALE GENOMIC DNA]</scope>
    <source>
        <strain evidence="1 2">CTAW71</strain>
    </source>
</reference>
<accession>A0A5D3K9J7</accession>
<dbReference type="AlphaFoldDB" id="A0A5D3K9J7"/>
<sequence length="73" mass="7780">MTLMVGVRGETPDRNAVEDGKAVALPRRPEHRPKAGTGRNVRSIPGHFSLLVCAVAMCDMKKAGPEGPADIGW</sequence>
<evidence type="ECO:0000313" key="2">
    <source>
        <dbReference type="Proteomes" id="UP000324758"/>
    </source>
</evidence>
<protein>
    <submittedName>
        <fullName evidence="1">Uncharacterized protein</fullName>
    </submittedName>
</protein>
<dbReference type="RefSeq" id="WP_148777346.1">
    <property type="nucleotide sequence ID" value="NZ_VSSS01000065.1"/>
</dbReference>
<gene>
    <name evidence="1" type="ORF">FXB40_37740</name>
</gene>
<comment type="caution">
    <text evidence="1">The sequence shown here is derived from an EMBL/GenBank/DDBJ whole genome shotgun (WGS) entry which is preliminary data.</text>
</comment>
<dbReference type="OrthoDB" id="9849588at2"/>